<accession>A0AAJ0MH17</accession>
<keyword evidence="3" id="KW-1185">Reference proteome</keyword>
<comment type="caution">
    <text evidence="2">The sequence shown here is derived from an EMBL/GenBank/DDBJ whole genome shotgun (WGS) entry which is preliminary data.</text>
</comment>
<dbReference type="Proteomes" id="UP001275084">
    <property type="component" value="Unassembled WGS sequence"/>
</dbReference>
<gene>
    <name evidence="2" type="ORF">B0T25DRAFT_448179</name>
</gene>
<dbReference type="InterPro" id="IPR052186">
    <property type="entry name" value="Hydantoin_racemase-like"/>
</dbReference>
<dbReference type="Gene3D" id="3.40.50.12500">
    <property type="match status" value="1"/>
</dbReference>
<dbReference type="PANTHER" id="PTHR28047">
    <property type="entry name" value="PROTEIN DCG1"/>
    <property type="match status" value="1"/>
</dbReference>
<evidence type="ECO:0000313" key="2">
    <source>
        <dbReference type="EMBL" id="KAK3358686.1"/>
    </source>
</evidence>
<proteinExistence type="inferred from homology"/>
<organism evidence="2 3">
    <name type="scientific">Lasiosphaeria hispida</name>
    <dbReference type="NCBI Taxonomy" id="260671"/>
    <lineage>
        <taxon>Eukaryota</taxon>
        <taxon>Fungi</taxon>
        <taxon>Dikarya</taxon>
        <taxon>Ascomycota</taxon>
        <taxon>Pezizomycotina</taxon>
        <taxon>Sordariomycetes</taxon>
        <taxon>Sordariomycetidae</taxon>
        <taxon>Sordariales</taxon>
        <taxon>Lasiosphaeriaceae</taxon>
        <taxon>Lasiosphaeria</taxon>
    </lineage>
</organism>
<dbReference type="InterPro" id="IPR053714">
    <property type="entry name" value="Iso_Racemase_Enz_sf"/>
</dbReference>
<dbReference type="GO" id="GO:0047661">
    <property type="term" value="F:amino-acid racemase activity"/>
    <property type="evidence" value="ECO:0007669"/>
    <property type="project" value="InterPro"/>
</dbReference>
<reference evidence="2" key="1">
    <citation type="journal article" date="2023" name="Mol. Phylogenet. Evol.">
        <title>Genome-scale phylogeny and comparative genomics of the fungal order Sordariales.</title>
        <authorList>
            <person name="Hensen N."/>
            <person name="Bonometti L."/>
            <person name="Westerberg I."/>
            <person name="Brannstrom I.O."/>
            <person name="Guillou S."/>
            <person name="Cros-Aarteil S."/>
            <person name="Calhoun S."/>
            <person name="Haridas S."/>
            <person name="Kuo A."/>
            <person name="Mondo S."/>
            <person name="Pangilinan J."/>
            <person name="Riley R."/>
            <person name="LaButti K."/>
            <person name="Andreopoulos B."/>
            <person name="Lipzen A."/>
            <person name="Chen C."/>
            <person name="Yan M."/>
            <person name="Daum C."/>
            <person name="Ng V."/>
            <person name="Clum A."/>
            <person name="Steindorff A."/>
            <person name="Ohm R.A."/>
            <person name="Martin F."/>
            <person name="Silar P."/>
            <person name="Natvig D.O."/>
            <person name="Lalanne C."/>
            <person name="Gautier V."/>
            <person name="Ament-Velasquez S.L."/>
            <person name="Kruys A."/>
            <person name="Hutchinson M.I."/>
            <person name="Powell A.J."/>
            <person name="Barry K."/>
            <person name="Miller A.N."/>
            <person name="Grigoriev I.V."/>
            <person name="Debuchy R."/>
            <person name="Gladieux P."/>
            <person name="Hiltunen Thoren M."/>
            <person name="Johannesson H."/>
        </authorList>
    </citation>
    <scope>NUCLEOTIDE SEQUENCE</scope>
    <source>
        <strain evidence="2">CBS 955.72</strain>
    </source>
</reference>
<reference evidence="2" key="2">
    <citation type="submission" date="2023-06" db="EMBL/GenBank/DDBJ databases">
        <authorList>
            <consortium name="Lawrence Berkeley National Laboratory"/>
            <person name="Haridas S."/>
            <person name="Hensen N."/>
            <person name="Bonometti L."/>
            <person name="Westerberg I."/>
            <person name="Brannstrom I.O."/>
            <person name="Guillou S."/>
            <person name="Cros-Aarteil S."/>
            <person name="Calhoun S."/>
            <person name="Kuo A."/>
            <person name="Mondo S."/>
            <person name="Pangilinan J."/>
            <person name="Riley R."/>
            <person name="Labutti K."/>
            <person name="Andreopoulos B."/>
            <person name="Lipzen A."/>
            <person name="Chen C."/>
            <person name="Yanf M."/>
            <person name="Daum C."/>
            <person name="Ng V."/>
            <person name="Clum A."/>
            <person name="Steindorff A."/>
            <person name="Ohm R."/>
            <person name="Martin F."/>
            <person name="Silar P."/>
            <person name="Natvig D."/>
            <person name="Lalanne C."/>
            <person name="Gautier V."/>
            <person name="Ament-Velasquez S.L."/>
            <person name="Kruys A."/>
            <person name="Hutchinson M.I."/>
            <person name="Powell A.J."/>
            <person name="Barry K."/>
            <person name="Miller A.N."/>
            <person name="Grigoriev I.V."/>
            <person name="Debuchy R."/>
            <person name="Gladieux P."/>
            <person name="Thoren M.H."/>
            <person name="Johannesson H."/>
        </authorList>
    </citation>
    <scope>NUCLEOTIDE SEQUENCE</scope>
    <source>
        <strain evidence="2">CBS 955.72</strain>
    </source>
</reference>
<dbReference type="AlphaFoldDB" id="A0AAJ0MH17"/>
<name>A0AAJ0MH17_9PEZI</name>
<evidence type="ECO:0000313" key="3">
    <source>
        <dbReference type="Proteomes" id="UP001275084"/>
    </source>
</evidence>
<comment type="similarity">
    <text evidence="1">Belongs to the HyuE racemase family.</text>
</comment>
<protein>
    <submittedName>
        <fullName evidence="2">Asp/Glu/hydantoin racemase</fullName>
    </submittedName>
</protein>
<dbReference type="PANTHER" id="PTHR28047:SF5">
    <property type="entry name" value="PROTEIN DCG1"/>
    <property type="match status" value="1"/>
</dbReference>
<evidence type="ECO:0000256" key="1">
    <source>
        <dbReference type="ARBA" id="ARBA00038414"/>
    </source>
</evidence>
<dbReference type="Pfam" id="PF01177">
    <property type="entry name" value="Asp_Glu_race"/>
    <property type="match status" value="1"/>
</dbReference>
<sequence>MTTTFLRRSTRILVLNPNSSVSMTHGVEEAIRGMGLAESLIRPQSTEIYTYTGPPESPASINDGSDVLQSSEAVYRNLASSGSLQQYDAVLVACFSVHPLVERLAELHGARGKLIVTGIFEASILASLFLLTTPPLETAPPRKWGIVTTGKFWEVHLTKGVNTFLGTDPSSANNKFAGVESTGLDAGDFHGGVDPSVIQRRLKDATKRLLSKGAVDCVVMGCAGMAGLEEIIRSAAIEQYGQEQGSQVFIIDGVKAGIGLLEQTVRNKNMFQKV</sequence>
<dbReference type="InterPro" id="IPR015942">
    <property type="entry name" value="Asp/Glu/hydantoin_racemase"/>
</dbReference>
<dbReference type="EMBL" id="JAUIQD010000002">
    <property type="protein sequence ID" value="KAK3358686.1"/>
    <property type="molecule type" value="Genomic_DNA"/>
</dbReference>